<evidence type="ECO:0000313" key="9">
    <source>
        <dbReference type="EMBL" id="ACB63630.1"/>
    </source>
</evidence>
<dbReference type="InterPro" id="IPR003738">
    <property type="entry name" value="SRAP"/>
</dbReference>
<keyword evidence="2 8" id="KW-0645">Protease</keyword>
<keyword evidence="3" id="KW-0227">DNA damage</keyword>
<dbReference type="HOGENOM" id="CLU_035990_3_0_4"/>
<sequence>MHLHPQDCFVIPTDCTNTACTLTYDEDIASIVCRTVCTHYRAPDEDPGISELKLGIGDLFRRDPWEPDVYPDYAAPIARADGDGLAVVSAVFGFWPKFMQPVRLDENGRKRKKLDTVNARAETVGSSRLYSTAWRNGQRCLIPVRWIFEPCYETGRNVWHRIGVDGWQPCCVAGIWRSFVTADGRERIGMTMLTVNADDHPVFARMHRPGDEKRGVVILRRDDYDAWLHARDVEAVRRLLTLLPADDLVAEPEQASPAGT</sequence>
<proteinExistence type="inferred from homology"/>
<evidence type="ECO:0000256" key="2">
    <source>
        <dbReference type="ARBA" id="ARBA00022670"/>
    </source>
</evidence>
<evidence type="ECO:0000256" key="1">
    <source>
        <dbReference type="ARBA" id="ARBA00008136"/>
    </source>
</evidence>
<protein>
    <recommendedName>
        <fullName evidence="8">Abasic site processing protein</fullName>
        <ecNumber evidence="8">3.4.-.-</ecNumber>
    </recommendedName>
</protein>
<evidence type="ECO:0000256" key="6">
    <source>
        <dbReference type="ARBA" id="ARBA00023125"/>
    </source>
</evidence>
<dbReference type="GO" id="GO:0008233">
    <property type="term" value="F:peptidase activity"/>
    <property type="evidence" value="ECO:0007669"/>
    <property type="project" value="UniProtKB-KW"/>
</dbReference>
<dbReference type="EC" id="3.4.-.-" evidence="8"/>
<reference evidence="10" key="1">
    <citation type="submission" date="2008-04" db="EMBL/GenBank/DDBJ databases">
        <title>Complete sequence of chromosome 1 of Burkholderia ambifaria MC40-6.</title>
        <authorList>
            <person name="Copeland A."/>
            <person name="Lucas S."/>
            <person name="Lapidus A."/>
            <person name="Glavina del Rio T."/>
            <person name="Dalin E."/>
            <person name="Tice H."/>
            <person name="Pitluck S."/>
            <person name="Chain P."/>
            <person name="Malfatti S."/>
            <person name="Shin M."/>
            <person name="Vergez L."/>
            <person name="Lang D."/>
            <person name="Schmutz J."/>
            <person name="Larimer F."/>
            <person name="Land M."/>
            <person name="Hauser L."/>
            <person name="Kyrpides N."/>
            <person name="Lykidis A."/>
            <person name="Ramette A."/>
            <person name="Konstantinidis K."/>
            <person name="Tiedje J."/>
            <person name="Richardson P."/>
        </authorList>
    </citation>
    <scope>NUCLEOTIDE SEQUENCE [LARGE SCALE GENOMIC DNA]</scope>
    <source>
        <strain evidence="10">MC40-6</strain>
    </source>
</reference>
<evidence type="ECO:0000256" key="7">
    <source>
        <dbReference type="ARBA" id="ARBA00023239"/>
    </source>
</evidence>
<dbReference type="SUPFAM" id="SSF143081">
    <property type="entry name" value="BB1717-like"/>
    <property type="match status" value="1"/>
</dbReference>
<evidence type="ECO:0000256" key="4">
    <source>
        <dbReference type="ARBA" id="ARBA00022801"/>
    </source>
</evidence>
<evidence type="ECO:0000256" key="8">
    <source>
        <dbReference type="RuleBase" id="RU364100"/>
    </source>
</evidence>
<dbReference type="GO" id="GO:0006508">
    <property type="term" value="P:proteolysis"/>
    <property type="evidence" value="ECO:0007669"/>
    <property type="project" value="UniProtKB-KW"/>
</dbReference>
<dbReference type="EMBL" id="CP001025">
    <property type="protein sequence ID" value="ACB63630.1"/>
    <property type="molecule type" value="Genomic_DNA"/>
</dbReference>
<dbReference type="Gene3D" id="3.90.1680.10">
    <property type="entry name" value="SOS response associated peptidase-like"/>
    <property type="match status" value="1"/>
</dbReference>
<evidence type="ECO:0000313" key="10">
    <source>
        <dbReference type="Proteomes" id="UP000001680"/>
    </source>
</evidence>
<dbReference type="Pfam" id="PF02586">
    <property type="entry name" value="SRAP"/>
    <property type="match status" value="1"/>
</dbReference>
<dbReference type="AlphaFoldDB" id="B1YW94"/>
<dbReference type="GO" id="GO:0016829">
    <property type="term" value="F:lyase activity"/>
    <property type="evidence" value="ECO:0007669"/>
    <property type="project" value="UniProtKB-KW"/>
</dbReference>
<keyword evidence="6" id="KW-0238">DNA-binding</keyword>
<keyword evidence="4 8" id="KW-0378">Hydrolase</keyword>
<evidence type="ECO:0000256" key="3">
    <source>
        <dbReference type="ARBA" id="ARBA00022763"/>
    </source>
</evidence>
<name>B1YW94_BURA4</name>
<gene>
    <name evidence="9" type="ordered locus">BamMC406_1139</name>
</gene>
<comment type="similarity">
    <text evidence="1 8">Belongs to the SOS response-associated peptidase family.</text>
</comment>
<accession>B1YW94</accession>
<keyword evidence="7" id="KW-0456">Lyase</keyword>
<evidence type="ECO:0000256" key="5">
    <source>
        <dbReference type="ARBA" id="ARBA00023124"/>
    </source>
</evidence>
<dbReference type="PANTHER" id="PTHR13604:SF0">
    <property type="entry name" value="ABASIC SITE PROCESSING PROTEIN HMCES"/>
    <property type="match status" value="1"/>
</dbReference>
<dbReference type="GO" id="GO:0106300">
    <property type="term" value="P:protein-DNA covalent cross-linking repair"/>
    <property type="evidence" value="ECO:0007669"/>
    <property type="project" value="InterPro"/>
</dbReference>
<dbReference type="PANTHER" id="PTHR13604">
    <property type="entry name" value="DC12-RELATED"/>
    <property type="match status" value="1"/>
</dbReference>
<keyword evidence="5" id="KW-0190">Covalent protein-DNA linkage</keyword>
<organism evidence="9 10">
    <name type="scientific">Burkholderia ambifaria (strain MC40-6)</name>
    <dbReference type="NCBI Taxonomy" id="398577"/>
    <lineage>
        <taxon>Bacteria</taxon>
        <taxon>Pseudomonadati</taxon>
        <taxon>Pseudomonadota</taxon>
        <taxon>Betaproteobacteria</taxon>
        <taxon>Burkholderiales</taxon>
        <taxon>Burkholderiaceae</taxon>
        <taxon>Burkholderia</taxon>
        <taxon>Burkholderia cepacia complex</taxon>
    </lineage>
</organism>
<dbReference type="GO" id="GO:0003697">
    <property type="term" value="F:single-stranded DNA binding"/>
    <property type="evidence" value="ECO:0007669"/>
    <property type="project" value="InterPro"/>
</dbReference>
<dbReference type="Proteomes" id="UP000001680">
    <property type="component" value="Chromosome 1"/>
</dbReference>
<dbReference type="KEGG" id="bac:BamMC406_1139"/>
<dbReference type="InterPro" id="IPR036590">
    <property type="entry name" value="SRAP-like"/>
</dbReference>